<dbReference type="RefSeq" id="WP_131016829.1">
    <property type="nucleotide sequence ID" value="NZ_SIRE01000023.1"/>
</dbReference>
<dbReference type="GO" id="GO:0004674">
    <property type="term" value="F:protein serine/threonine kinase activity"/>
    <property type="evidence" value="ECO:0007669"/>
    <property type="project" value="UniProtKB-KW"/>
</dbReference>
<keyword evidence="1" id="KW-0418">Kinase</keyword>
<keyword evidence="3" id="KW-0547">Nucleotide-binding</keyword>
<keyword evidence="3" id="KW-0067">ATP-binding</keyword>
<evidence type="ECO:0000259" key="2">
    <source>
        <dbReference type="Pfam" id="PF13581"/>
    </source>
</evidence>
<proteinExistence type="predicted"/>
<dbReference type="EMBL" id="SIRE01000023">
    <property type="protein sequence ID" value="TBL72641.1"/>
    <property type="molecule type" value="Genomic_DNA"/>
</dbReference>
<dbReference type="Proteomes" id="UP000293142">
    <property type="component" value="Unassembled WGS sequence"/>
</dbReference>
<protein>
    <submittedName>
        <fullName evidence="3">ATP-binding protein</fullName>
    </submittedName>
</protein>
<dbReference type="Gene3D" id="3.30.565.10">
    <property type="entry name" value="Histidine kinase-like ATPase, C-terminal domain"/>
    <property type="match status" value="1"/>
</dbReference>
<keyword evidence="1" id="KW-0808">Transferase</keyword>
<feature type="domain" description="Histidine kinase/HSP90-like ATPase" evidence="2">
    <location>
        <begin position="31"/>
        <end position="129"/>
    </location>
</feature>
<sequence length="141" mass="16016">MTVCIPYEKHWTLDSVIGEEKVLLDELAVILMKLDPASARSNDILSAVAEACLNAFEHGNRLIPTLPVQVYMVVDDGSYCFRIFDEGSGFTPILSSIDRTDTQQKEARGWGLLIMRNLADRCECGRNDDHFYVELQFRRSE</sequence>
<dbReference type="OrthoDB" id="9798941at2"/>
<dbReference type="InterPro" id="IPR003594">
    <property type="entry name" value="HATPase_dom"/>
</dbReference>
<evidence type="ECO:0000313" key="3">
    <source>
        <dbReference type="EMBL" id="TBL72641.1"/>
    </source>
</evidence>
<organism evidence="3 4">
    <name type="scientific">Paenibacillus thalictri</name>
    <dbReference type="NCBI Taxonomy" id="2527873"/>
    <lineage>
        <taxon>Bacteria</taxon>
        <taxon>Bacillati</taxon>
        <taxon>Bacillota</taxon>
        <taxon>Bacilli</taxon>
        <taxon>Bacillales</taxon>
        <taxon>Paenibacillaceae</taxon>
        <taxon>Paenibacillus</taxon>
    </lineage>
</organism>
<dbReference type="GO" id="GO:0005524">
    <property type="term" value="F:ATP binding"/>
    <property type="evidence" value="ECO:0007669"/>
    <property type="project" value="UniProtKB-KW"/>
</dbReference>
<dbReference type="PANTHER" id="PTHR35526">
    <property type="entry name" value="ANTI-SIGMA-F FACTOR RSBW-RELATED"/>
    <property type="match status" value="1"/>
</dbReference>
<dbReference type="PANTHER" id="PTHR35526:SF3">
    <property type="entry name" value="ANTI-SIGMA-F FACTOR RSBW"/>
    <property type="match status" value="1"/>
</dbReference>
<evidence type="ECO:0000313" key="4">
    <source>
        <dbReference type="Proteomes" id="UP000293142"/>
    </source>
</evidence>
<dbReference type="InterPro" id="IPR050267">
    <property type="entry name" value="Anti-sigma-factor_SerPK"/>
</dbReference>
<comment type="caution">
    <text evidence="3">The sequence shown here is derived from an EMBL/GenBank/DDBJ whole genome shotgun (WGS) entry which is preliminary data.</text>
</comment>
<gene>
    <name evidence="3" type="ORF">EYB31_28210</name>
</gene>
<dbReference type="AlphaFoldDB" id="A0A4V2J3I3"/>
<dbReference type="CDD" id="cd16936">
    <property type="entry name" value="HATPase_RsbW-like"/>
    <property type="match status" value="1"/>
</dbReference>
<dbReference type="InterPro" id="IPR036890">
    <property type="entry name" value="HATPase_C_sf"/>
</dbReference>
<keyword evidence="4" id="KW-1185">Reference proteome</keyword>
<keyword evidence="1" id="KW-0723">Serine/threonine-protein kinase</keyword>
<dbReference type="SUPFAM" id="SSF55874">
    <property type="entry name" value="ATPase domain of HSP90 chaperone/DNA topoisomerase II/histidine kinase"/>
    <property type="match status" value="1"/>
</dbReference>
<dbReference type="Pfam" id="PF13581">
    <property type="entry name" value="HATPase_c_2"/>
    <property type="match status" value="1"/>
</dbReference>
<reference evidence="3 4" key="1">
    <citation type="submission" date="2019-02" db="EMBL/GenBank/DDBJ databases">
        <title>Paenibacillus sp. nov., isolated from surface-sterilized tissue of Thalictrum simplex L.</title>
        <authorList>
            <person name="Tuo L."/>
        </authorList>
    </citation>
    <scope>NUCLEOTIDE SEQUENCE [LARGE SCALE GENOMIC DNA]</scope>
    <source>
        <strain evidence="3 4">N2SHLJ1</strain>
    </source>
</reference>
<evidence type="ECO:0000256" key="1">
    <source>
        <dbReference type="ARBA" id="ARBA00022527"/>
    </source>
</evidence>
<name>A0A4V2J3I3_9BACL</name>
<accession>A0A4V2J3I3</accession>